<sequence>MTSPLPHRALAMLRAVQAGRAELTDSCEPDLRVDGLACCDQAMARDLAHAGLLRTAGTGPRGAWLPAVLTPTGEQALAAA</sequence>
<reference evidence="1 2" key="1">
    <citation type="submission" date="2018-08" db="EMBL/GenBank/DDBJ databases">
        <title>Genomic Encyclopedia of Archaeal and Bacterial Type Strains, Phase II (KMG-II): from individual species to whole genera.</title>
        <authorList>
            <person name="Goeker M."/>
        </authorList>
    </citation>
    <scope>NUCLEOTIDE SEQUENCE [LARGE SCALE GENOMIC DNA]</scope>
    <source>
        <strain evidence="1 2">DSM 45791</strain>
    </source>
</reference>
<dbReference type="Proteomes" id="UP000256269">
    <property type="component" value="Unassembled WGS sequence"/>
</dbReference>
<evidence type="ECO:0008006" key="3">
    <source>
        <dbReference type="Google" id="ProtNLM"/>
    </source>
</evidence>
<accession>A0A3E0H041</accession>
<organism evidence="1 2">
    <name type="scientific">Kutzneria buriramensis</name>
    <dbReference type="NCBI Taxonomy" id="1045776"/>
    <lineage>
        <taxon>Bacteria</taxon>
        <taxon>Bacillati</taxon>
        <taxon>Actinomycetota</taxon>
        <taxon>Actinomycetes</taxon>
        <taxon>Pseudonocardiales</taxon>
        <taxon>Pseudonocardiaceae</taxon>
        <taxon>Kutzneria</taxon>
    </lineage>
</organism>
<keyword evidence="2" id="KW-1185">Reference proteome</keyword>
<dbReference type="EMBL" id="QUNO01000016">
    <property type="protein sequence ID" value="REH36227.1"/>
    <property type="molecule type" value="Genomic_DNA"/>
</dbReference>
<name>A0A3E0H041_9PSEU</name>
<evidence type="ECO:0000313" key="1">
    <source>
        <dbReference type="EMBL" id="REH36227.1"/>
    </source>
</evidence>
<dbReference type="AlphaFoldDB" id="A0A3E0H041"/>
<protein>
    <recommendedName>
        <fullName evidence="3">Winged helix DNA-binding protein</fullName>
    </recommendedName>
</protein>
<evidence type="ECO:0000313" key="2">
    <source>
        <dbReference type="Proteomes" id="UP000256269"/>
    </source>
</evidence>
<comment type="caution">
    <text evidence="1">The sequence shown here is derived from an EMBL/GenBank/DDBJ whole genome shotgun (WGS) entry which is preliminary data.</text>
</comment>
<dbReference type="RefSeq" id="WP_116179530.1">
    <property type="nucleotide sequence ID" value="NZ_CP144375.1"/>
</dbReference>
<gene>
    <name evidence="1" type="ORF">BCF44_11696</name>
</gene>
<proteinExistence type="predicted"/>
<dbReference type="OrthoDB" id="3700530at2"/>